<sequence length="1735" mass="195312">MIRVRERLWTKGSCGDMMASTRNPPLYLCKSLVANTSKSHQRPSFWMLKKLKKTWKEEEQKSQTPAPSPDGPVSQTHDLKESRLDIAAKSGAKRTRDNFEQEATGPPAERPTKFLKAAASDSLRNHLPEIVDSREKEEELHISLANLKEHIFEQAKQQNTIAVLPPTKSSTNLLVEIIAWSIDQEKIRPRSFLSRHRTALLIADDASAMESFSSALEEAIPGITLAQYTEETQSLELSTWVEISRRDLVMVPSRLLLDSLLRGALAITQLHFLIISDAQNIKNQDSHATVPMVQVMNDFYRVTDALSRPRIFALASPPPERRSHFDSKMLKLEQALDAKVFGVTEERRAEITALPDRPDEIVIMYDTLRRSSETRLLKQLHQVDPTESVFRRHYLASRYAHDEVGSCASDLVWRRALKEMETRVPWYSDLDEEELDEFTEESIKMRIQKIVKNWAFTMPNLDASSRGFNVSHKFLRLVQVLMTFKSYGEGFRGIIFVQRRAVALVLADLLRTLDDRLGFLRPQSVVGSSYSVDHNYYHEIFQNFATGVCNLLIGTKSIEDLDVPKASVVIRYDLFESQVSHAYVRARTRGRESHLIHMIERGNDVHRRILSRITNLDTSMLRWTEALCSSSQGSIPPTSLRETANPYHSDSEVEEEEKNSHPYIQDPTTCGRLYLQDSTTVIYRYAASVHWKVDGIPDGQKLFDFQDIQKEFGVPRAHICSIHLPGSPIHGISGDLFPSKAQARRSACFKACEALYKFGLLDCRLVPIPSTLRAQHTYERNRSPGKDILPDVKSAGTRSYPRKQPNFWMGIARKLPTTLYPTVVYINDSTEGLEVFAPIAILTRDPLPDLLPFRLFYSGLAIRARFQKAAPLNLSEERMRNVHSYTSRICRAIMNKALVCALEDMAYFFLPLPTNWRPPENSGLYVPNISDTIPWNLVELAARHWAVPIKNDLPEELETDLQDAIVQDRWIEFTRRYRVVRIRRDLTPMSKPLDSPREVRYSSLFDFCKAKRKNLEELKNYNQAIIEVSKVNAVLNHLNPTAKPPSNSTKFPAKYLIPELCCKFTLPASTLRTALLLPSIMRRLDDLLLVKELNAKFFDNTVREDLLHNAICTPSAGLEYDYERLELLGDAFLKYLSSVYVFVTNPSLNEGSLHVARQKIISNRSLLFHSTRVGLPGYIQSKVFTYKAWQPPNFRVYIPPKVPKNEESKATDQPPANEGDEGTEIAAINAETAQDPPLLNVSGSVYNEGDKMEIGTPLVIDNVPLSDNPSTPVVQSVNMEDSTAEPSAPDPEGNESSRPISPAPSLFGALDEDKVVSEPKPQETATKKKPKSKKKKAGAEDQTVQWLGDKAIADVAEAIIGAAYISGGREAALQVTKALTIPLSNIDRWSDFGRKVLTPPPNATAKLRPGSIAAIEEIIGHKFNRPHLLGQAMTHSSIQGYESTSYERLEFIGDAILDFMVIRHIYDRDQQLSPGALTMLKGAMVSNSALAAVCVWSGLQEYLLFESSQLAYSIQAYANELKERQEKEYALAVQEGRSPGQYWLDLEPPKALSDVVESIIGAIYISDNFSPVGAESLFDHVLKPFYDKHITLHTLSHHPTKILFELFQAQGCQHFEIVKDNDETTNRCHVLVHEVILASGEDMTTTSAARQASMLALDALEGDSDFMTRTCDCRTHLTHKKARKRTAFEQALEQALARGNDGDIEDHIDAAAVKDSLEILATESMAGGQTISSIS</sequence>
<evidence type="ECO:0000256" key="3">
    <source>
        <dbReference type="ARBA" id="ARBA00022741"/>
    </source>
</evidence>
<evidence type="ECO:0008006" key="14">
    <source>
        <dbReference type="Google" id="ProtNLM"/>
    </source>
</evidence>
<dbReference type="PROSITE" id="PS50142">
    <property type="entry name" value="RNASE_3_2"/>
    <property type="match status" value="2"/>
</dbReference>
<comment type="caution">
    <text evidence="12">The sequence shown here is derived from an EMBL/GenBank/DDBJ whole genome shotgun (WGS) entry which is preliminary data.</text>
</comment>
<feature type="region of interest" description="Disordered" evidence="8">
    <location>
        <begin position="56"/>
        <end position="112"/>
    </location>
</feature>
<dbReference type="GO" id="GO:0005524">
    <property type="term" value="F:ATP binding"/>
    <property type="evidence" value="ECO:0007669"/>
    <property type="project" value="UniProtKB-KW"/>
</dbReference>
<dbReference type="InterPro" id="IPR038248">
    <property type="entry name" value="Dicer_dimer_sf"/>
</dbReference>
<reference evidence="12 13" key="1">
    <citation type="submission" date="2020-01" db="EMBL/GenBank/DDBJ databases">
        <authorList>
            <person name="Gupta K D."/>
        </authorList>
    </citation>
    <scope>NUCLEOTIDE SEQUENCE [LARGE SCALE GENOMIC DNA]</scope>
</reference>
<evidence type="ECO:0000256" key="2">
    <source>
        <dbReference type="ARBA" id="ARBA00022737"/>
    </source>
</evidence>
<feature type="domain" description="Dicer dsRNA-binding fold" evidence="11">
    <location>
        <begin position="678"/>
        <end position="775"/>
    </location>
</feature>
<dbReference type="Proteomes" id="UP000467700">
    <property type="component" value="Unassembled WGS sequence"/>
</dbReference>
<evidence type="ECO:0000256" key="7">
    <source>
        <dbReference type="PROSITE-ProRule" id="PRU00657"/>
    </source>
</evidence>
<feature type="region of interest" description="Disordered" evidence="8">
    <location>
        <begin position="1199"/>
        <end position="1221"/>
    </location>
</feature>
<dbReference type="CDD" id="cd00593">
    <property type="entry name" value="RIBOc"/>
    <property type="match status" value="2"/>
</dbReference>
<dbReference type="SMART" id="SM00535">
    <property type="entry name" value="RIBOc"/>
    <property type="match status" value="2"/>
</dbReference>
<feature type="domain" description="RNase III" evidence="9">
    <location>
        <begin position="1412"/>
        <end position="1568"/>
    </location>
</feature>
<evidence type="ECO:0000256" key="4">
    <source>
        <dbReference type="ARBA" id="ARBA00022801"/>
    </source>
</evidence>
<keyword evidence="13" id="KW-1185">Reference proteome</keyword>
<feature type="compositionally biased region" description="Basic and acidic residues" evidence="8">
    <location>
        <begin position="77"/>
        <end position="86"/>
    </location>
</feature>
<evidence type="ECO:0000256" key="6">
    <source>
        <dbReference type="ARBA" id="ARBA00022840"/>
    </source>
</evidence>
<keyword evidence="4" id="KW-0378">Hydrolase</keyword>
<feature type="domain" description="PAZ" evidence="10">
    <location>
        <begin position="936"/>
        <end position="1042"/>
    </location>
</feature>
<feature type="domain" description="RNase III" evidence="9">
    <location>
        <begin position="1089"/>
        <end position="1180"/>
    </location>
</feature>
<dbReference type="GO" id="GO:0003723">
    <property type="term" value="F:RNA binding"/>
    <property type="evidence" value="ECO:0007669"/>
    <property type="project" value="UniProtKB-UniRule"/>
</dbReference>
<dbReference type="Gene3D" id="2.170.260.10">
    <property type="entry name" value="paz domain"/>
    <property type="match status" value="1"/>
</dbReference>
<proteinExistence type="predicted"/>
<dbReference type="SUPFAM" id="SSF69065">
    <property type="entry name" value="RNase III domain-like"/>
    <property type="match status" value="2"/>
</dbReference>
<accession>A0A8S0XE91</accession>
<dbReference type="PANTHER" id="PTHR14950">
    <property type="entry name" value="DICER-RELATED"/>
    <property type="match status" value="1"/>
</dbReference>
<dbReference type="Pfam" id="PF00636">
    <property type="entry name" value="Ribonuclease_3"/>
    <property type="match status" value="2"/>
</dbReference>
<dbReference type="EMBL" id="CACVBS010000028">
    <property type="protein sequence ID" value="CAA7259679.1"/>
    <property type="molecule type" value="Genomic_DNA"/>
</dbReference>
<keyword evidence="5" id="KW-0347">Helicase</keyword>
<dbReference type="InterPro" id="IPR036389">
    <property type="entry name" value="RNase_III_sf"/>
</dbReference>
<evidence type="ECO:0000256" key="1">
    <source>
        <dbReference type="ARBA" id="ARBA00001946"/>
    </source>
</evidence>
<dbReference type="Gene3D" id="3.40.50.300">
    <property type="entry name" value="P-loop containing nucleotide triphosphate hydrolases"/>
    <property type="match status" value="2"/>
</dbReference>
<feature type="region of interest" description="Disordered" evidence="8">
    <location>
        <begin position="632"/>
        <end position="662"/>
    </location>
</feature>
<gene>
    <name evidence="12" type="ORF">AAE3_LOCUS2146</name>
</gene>
<dbReference type="Gene3D" id="3.30.160.380">
    <property type="entry name" value="Dicer dimerisation domain"/>
    <property type="match status" value="1"/>
</dbReference>
<dbReference type="GO" id="GO:0004525">
    <property type="term" value="F:ribonuclease III activity"/>
    <property type="evidence" value="ECO:0007669"/>
    <property type="project" value="InterPro"/>
</dbReference>
<dbReference type="Gene3D" id="1.10.1520.10">
    <property type="entry name" value="Ribonuclease III domain"/>
    <property type="match status" value="3"/>
</dbReference>
<dbReference type="GO" id="GO:0004386">
    <property type="term" value="F:helicase activity"/>
    <property type="evidence" value="ECO:0007669"/>
    <property type="project" value="UniProtKB-KW"/>
</dbReference>
<evidence type="ECO:0000259" key="10">
    <source>
        <dbReference type="PROSITE" id="PS50821"/>
    </source>
</evidence>
<feature type="region of interest" description="Disordered" evidence="8">
    <location>
        <begin position="1260"/>
        <end position="1341"/>
    </location>
</feature>
<dbReference type="InterPro" id="IPR000999">
    <property type="entry name" value="RNase_III_dom"/>
</dbReference>
<name>A0A8S0XE91_CYCAE</name>
<dbReference type="GO" id="GO:0006396">
    <property type="term" value="P:RNA processing"/>
    <property type="evidence" value="ECO:0007669"/>
    <property type="project" value="InterPro"/>
</dbReference>
<evidence type="ECO:0000313" key="12">
    <source>
        <dbReference type="EMBL" id="CAA7259679.1"/>
    </source>
</evidence>
<evidence type="ECO:0000259" key="9">
    <source>
        <dbReference type="PROSITE" id="PS50142"/>
    </source>
</evidence>
<feature type="compositionally biased region" description="Polar residues" evidence="8">
    <location>
        <begin position="632"/>
        <end position="648"/>
    </location>
</feature>
<evidence type="ECO:0000256" key="8">
    <source>
        <dbReference type="SAM" id="MobiDB-lite"/>
    </source>
</evidence>
<dbReference type="SUPFAM" id="SSF54768">
    <property type="entry name" value="dsRNA-binding domain-like"/>
    <property type="match status" value="1"/>
</dbReference>
<dbReference type="InterPro" id="IPR003100">
    <property type="entry name" value="PAZ_dom"/>
</dbReference>
<evidence type="ECO:0000256" key="5">
    <source>
        <dbReference type="ARBA" id="ARBA00022806"/>
    </source>
</evidence>
<keyword evidence="6" id="KW-0067">ATP-binding</keyword>
<dbReference type="PANTHER" id="PTHR14950:SF37">
    <property type="entry name" value="ENDORIBONUCLEASE DICER"/>
    <property type="match status" value="1"/>
</dbReference>
<dbReference type="OrthoDB" id="416741at2759"/>
<evidence type="ECO:0000259" key="11">
    <source>
        <dbReference type="PROSITE" id="PS51327"/>
    </source>
</evidence>
<comment type="cofactor">
    <cofactor evidence="1">
        <name>Mg(2+)</name>
        <dbReference type="ChEBI" id="CHEBI:18420"/>
    </cofactor>
</comment>
<keyword evidence="2" id="KW-0677">Repeat</keyword>
<dbReference type="PROSITE" id="PS50821">
    <property type="entry name" value="PAZ"/>
    <property type="match status" value="1"/>
</dbReference>
<protein>
    <recommendedName>
        <fullName evidence="14">Dicer-like protein 1</fullName>
    </recommendedName>
</protein>
<keyword evidence="7" id="KW-0694">RNA-binding</keyword>
<dbReference type="SUPFAM" id="SSF52540">
    <property type="entry name" value="P-loop containing nucleoside triphosphate hydrolases"/>
    <property type="match status" value="1"/>
</dbReference>
<dbReference type="InterPro" id="IPR005034">
    <property type="entry name" value="Dicer_dimerisation"/>
</dbReference>
<keyword evidence="3" id="KW-0547">Nucleotide-binding</keyword>
<feature type="compositionally biased region" description="Basic and acidic residues" evidence="8">
    <location>
        <begin position="1311"/>
        <end position="1321"/>
    </location>
</feature>
<dbReference type="Pfam" id="PF03368">
    <property type="entry name" value="Dicer_dimer"/>
    <property type="match status" value="1"/>
</dbReference>
<feature type="compositionally biased region" description="Polar residues" evidence="8">
    <location>
        <begin position="1265"/>
        <end position="1285"/>
    </location>
</feature>
<dbReference type="InterPro" id="IPR027417">
    <property type="entry name" value="P-loop_NTPase"/>
</dbReference>
<evidence type="ECO:0000313" key="13">
    <source>
        <dbReference type="Proteomes" id="UP000467700"/>
    </source>
</evidence>
<organism evidence="12 13">
    <name type="scientific">Cyclocybe aegerita</name>
    <name type="common">Black poplar mushroom</name>
    <name type="synonym">Agrocybe aegerita</name>
    <dbReference type="NCBI Taxonomy" id="1973307"/>
    <lineage>
        <taxon>Eukaryota</taxon>
        <taxon>Fungi</taxon>
        <taxon>Dikarya</taxon>
        <taxon>Basidiomycota</taxon>
        <taxon>Agaricomycotina</taxon>
        <taxon>Agaricomycetes</taxon>
        <taxon>Agaricomycetidae</taxon>
        <taxon>Agaricales</taxon>
        <taxon>Agaricineae</taxon>
        <taxon>Bolbitiaceae</taxon>
        <taxon>Cyclocybe</taxon>
    </lineage>
</organism>
<dbReference type="PROSITE" id="PS51327">
    <property type="entry name" value="DICER_DSRBF"/>
    <property type="match status" value="1"/>
</dbReference>
<feature type="compositionally biased region" description="Basic residues" evidence="8">
    <location>
        <begin position="1327"/>
        <end position="1336"/>
    </location>
</feature>